<evidence type="ECO:0000313" key="1">
    <source>
        <dbReference type="EMBL" id="SVE45438.1"/>
    </source>
</evidence>
<dbReference type="AlphaFoldDB" id="A0A383DNK8"/>
<reference evidence="1" key="1">
    <citation type="submission" date="2018-05" db="EMBL/GenBank/DDBJ databases">
        <authorList>
            <person name="Lanie J.A."/>
            <person name="Ng W.-L."/>
            <person name="Kazmierczak K.M."/>
            <person name="Andrzejewski T.M."/>
            <person name="Davidsen T.M."/>
            <person name="Wayne K.J."/>
            <person name="Tettelin H."/>
            <person name="Glass J.I."/>
            <person name="Rusch D."/>
            <person name="Podicherti R."/>
            <person name="Tsui H.-C.T."/>
            <person name="Winkler M.E."/>
        </authorList>
    </citation>
    <scope>NUCLEOTIDE SEQUENCE</scope>
</reference>
<gene>
    <name evidence="1" type="ORF">METZ01_LOCUS498292</name>
</gene>
<proteinExistence type="predicted"/>
<protein>
    <submittedName>
        <fullName evidence="1">Uncharacterized protein</fullName>
    </submittedName>
</protein>
<dbReference type="EMBL" id="UINC01218423">
    <property type="protein sequence ID" value="SVE45438.1"/>
    <property type="molecule type" value="Genomic_DNA"/>
</dbReference>
<accession>A0A383DNK8</accession>
<feature type="non-terminal residue" evidence="1">
    <location>
        <position position="90"/>
    </location>
</feature>
<sequence length="90" mass="9331">MATLTITSNGLPNPAAFGNAFGNNDFTPNVNTATAQSYNYSIIYRGGENTINAQVTIPLTPIGIMSNGVVFFNPSVGPTTVPPGLDPVTD</sequence>
<name>A0A383DNK8_9ZZZZ</name>
<organism evidence="1">
    <name type="scientific">marine metagenome</name>
    <dbReference type="NCBI Taxonomy" id="408172"/>
    <lineage>
        <taxon>unclassified sequences</taxon>
        <taxon>metagenomes</taxon>
        <taxon>ecological metagenomes</taxon>
    </lineage>
</organism>